<name>A0ABS2Q9G0_9BACL</name>
<protein>
    <submittedName>
        <fullName evidence="1">Uncharacterized protein</fullName>
    </submittedName>
</protein>
<dbReference type="EMBL" id="JAFBEV010000011">
    <property type="protein sequence ID" value="MBM7658080.1"/>
    <property type="molecule type" value="Genomic_DNA"/>
</dbReference>
<sequence length="98" mass="10942">MDNLIVANERHGLKKTCKEKGDALLPKKIGFLGHPHFSVHEASAFFKEIRMYKILNKKWSEGALAPCGKSEPSETPQILACLRRRAAPAASEQPKRNC</sequence>
<evidence type="ECO:0000313" key="1">
    <source>
        <dbReference type="EMBL" id="MBM7658080.1"/>
    </source>
</evidence>
<comment type="caution">
    <text evidence="1">The sequence shown here is derived from an EMBL/GenBank/DDBJ whole genome shotgun (WGS) entry which is preliminary data.</text>
</comment>
<accession>A0ABS2Q9G0</accession>
<gene>
    <name evidence="1" type="ORF">JOC27_001532</name>
</gene>
<keyword evidence="2" id="KW-1185">Reference proteome</keyword>
<organism evidence="1 2">
    <name type="scientific">Sporolactobacillus spathodeae</name>
    <dbReference type="NCBI Taxonomy" id="1465502"/>
    <lineage>
        <taxon>Bacteria</taxon>
        <taxon>Bacillati</taxon>
        <taxon>Bacillota</taxon>
        <taxon>Bacilli</taxon>
        <taxon>Bacillales</taxon>
        <taxon>Sporolactobacillaceae</taxon>
        <taxon>Sporolactobacillus</taxon>
    </lineage>
</organism>
<dbReference type="Proteomes" id="UP000823201">
    <property type="component" value="Unassembled WGS sequence"/>
</dbReference>
<evidence type="ECO:0000313" key="2">
    <source>
        <dbReference type="Proteomes" id="UP000823201"/>
    </source>
</evidence>
<proteinExistence type="predicted"/>
<reference evidence="1 2" key="1">
    <citation type="submission" date="2021-01" db="EMBL/GenBank/DDBJ databases">
        <title>Genomic Encyclopedia of Type Strains, Phase IV (KMG-IV): sequencing the most valuable type-strain genomes for metagenomic binning, comparative biology and taxonomic classification.</title>
        <authorList>
            <person name="Goeker M."/>
        </authorList>
    </citation>
    <scope>NUCLEOTIDE SEQUENCE [LARGE SCALE GENOMIC DNA]</scope>
    <source>
        <strain evidence="1 2">DSM 100968</strain>
    </source>
</reference>